<name>A0A088S458_LEIPA</name>
<dbReference type="GeneID" id="22579287"/>
<feature type="compositionally biased region" description="Low complexity" evidence="1">
    <location>
        <begin position="230"/>
        <end position="241"/>
    </location>
</feature>
<reference evidence="2 3" key="1">
    <citation type="journal article" date="2015" name="Sci. Rep.">
        <title>The genome of Leishmania panamensis: insights into genomics of the L. (Viannia) subgenus.</title>
        <authorList>
            <person name="Llanes A."/>
            <person name="Restrepo C.M."/>
            <person name="Vecchio G.D."/>
            <person name="Anguizola F.J."/>
            <person name="Lleonart R."/>
        </authorList>
    </citation>
    <scope>NUCLEOTIDE SEQUENCE [LARGE SCALE GENOMIC DNA]</scope>
    <source>
        <strain evidence="2 3">MHOM/PA/94/PSC-1</strain>
    </source>
</reference>
<organism evidence="2 3">
    <name type="scientific">Leishmania panamensis</name>
    <dbReference type="NCBI Taxonomy" id="5679"/>
    <lineage>
        <taxon>Eukaryota</taxon>
        <taxon>Discoba</taxon>
        <taxon>Euglenozoa</taxon>
        <taxon>Kinetoplastea</taxon>
        <taxon>Metakinetoplastina</taxon>
        <taxon>Trypanosomatida</taxon>
        <taxon>Trypanosomatidae</taxon>
        <taxon>Leishmaniinae</taxon>
        <taxon>Leishmania</taxon>
        <taxon>Leishmania guyanensis species complex</taxon>
    </lineage>
</organism>
<dbReference type="OrthoDB" id="273103at2759"/>
<dbReference type="Proteomes" id="UP000063063">
    <property type="component" value="Chromosome 35"/>
</dbReference>
<accession>A0A088S458</accession>
<gene>
    <name evidence="2" type="ORF">LPMP_352580</name>
</gene>
<dbReference type="AlphaFoldDB" id="A0A088S458"/>
<protein>
    <submittedName>
        <fullName evidence="2">Small nuclear RNA-activating protein</fullName>
    </submittedName>
</protein>
<dbReference type="VEuPathDB" id="TriTrypDB:LPMP_352580"/>
<dbReference type="EMBL" id="CP009404">
    <property type="protein sequence ID" value="AIO02395.1"/>
    <property type="molecule type" value="Genomic_DNA"/>
</dbReference>
<evidence type="ECO:0000313" key="2">
    <source>
        <dbReference type="EMBL" id="AIO02395.1"/>
    </source>
</evidence>
<dbReference type="eggNOG" id="ENOG502S8ZW">
    <property type="taxonomic scope" value="Eukaryota"/>
</dbReference>
<dbReference type="VEuPathDB" id="TriTrypDB:LPAL13_350032400"/>
<sequence>MPRETELERLTAFAKDYAQLYARFSNHFTIPERATIDGFAELFDASHIEYLHYCGGTTLDRPFFPAITSELLMLSSAYLSVPEAVAPRGTRTFGLLLSFFLYSTQPARQQPKALANARKEGSLSPLVPAGAPFTECTSPRSGERRATRIAMMTNSLTSSSTKQLQSCSPAKRTAATAPPSPPVPSSLRLPMQPVPISVSCMRLLLACLSIDAGSEVTSGQPSAATPPPSAAATVAPVSASPPQLSHTEAKVVLALHRATGWHIEPYLQQGKHVSALLSAHQACAVPLVQHITPVPRPLFAAILTARSMQYASAAPEEMGGSDSLFRDPDFVRLRQEYEAARRRLLLGERR</sequence>
<evidence type="ECO:0000256" key="1">
    <source>
        <dbReference type="SAM" id="MobiDB-lite"/>
    </source>
</evidence>
<feature type="compositionally biased region" description="Low complexity" evidence="1">
    <location>
        <begin position="155"/>
        <end position="177"/>
    </location>
</feature>
<feature type="region of interest" description="Disordered" evidence="1">
    <location>
        <begin position="154"/>
        <end position="188"/>
    </location>
</feature>
<feature type="region of interest" description="Disordered" evidence="1">
    <location>
        <begin position="216"/>
        <end position="241"/>
    </location>
</feature>
<keyword evidence="3" id="KW-1185">Reference proteome</keyword>
<dbReference type="RefSeq" id="XP_010703195.1">
    <property type="nucleotide sequence ID" value="XM_010704893.1"/>
</dbReference>
<evidence type="ECO:0000313" key="3">
    <source>
        <dbReference type="Proteomes" id="UP000063063"/>
    </source>
</evidence>
<proteinExistence type="predicted"/>
<dbReference type="KEGG" id="lpan:LPMP_352580"/>